<feature type="transmembrane region" description="Helical" evidence="6">
    <location>
        <begin position="255"/>
        <end position="273"/>
    </location>
</feature>
<keyword evidence="5" id="KW-0520">NAD</keyword>
<feature type="transmembrane region" description="Helical" evidence="6">
    <location>
        <begin position="175"/>
        <end position="195"/>
    </location>
</feature>
<keyword evidence="2 5" id="KW-0812">Transmembrane</keyword>
<accession>A0A941D5D6</accession>
<comment type="caution">
    <text evidence="7">The sequence shown here is derived from an EMBL/GenBank/DDBJ whole genome shotgun (WGS) entry which is preliminary data.</text>
</comment>
<protein>
    <submittedName>
        <fullName evidence="7">NADH-quinone oxidoreductase subunit H</fullName>
    </submittedName>
</protein>
<evidence type="ECO:0000256" key="5">
    <source>
        <dbReference type="RuleBase" id="RU000471"/>
    </source>
</evidence>
<dbReference type="Pfam" id="PF00146">
    <property type="entry name" value="NADHdh"/>
    <property type="match status" value="1"/>
</dbReference>
<feature type="transmembrane region" description="Helical" evidence="6">
    <location>
        <begin position="227"/>
        <end position="249"/>
    </location>
</feature>
<evidence type="ECO:0000256" key="4">
    <source>
        <dbReference type="ARBA" id="ARBA00023136"/>
    </source>
</evidence>
<evidence type="ECO:0000313" key="8">
    <source>
        <dbReference type="Proteomes" id="UP000677016"/>
    </source>
</evidence>
<organism evidence="7 8">
    <name type="scientific">Phycicoccus avicenniae</name>
    <dbReference type="NCBI Taxonomy" id="2828860"/>
    <lineage>
        <taxon>Bacteria</taxon>
        <taxon>Bacillati</taxon>
        <taxon>Actinomycetota</taxon>
        <taxon>Actinomycetes</taxon>
        <taxon>Micrococcales</taxon>
        <taxon>Intrasporangiaceae</taxon>
        <taxon>Phycicoccus</taxon>
    </lineage>
</organism>
<feature type="transmembrane region" description="Helical" evidence="6">
    <location>
        <begin position="138"/>
        <end position="163"/>
    </location>
</feature>
<name>A0A941D5D6_9MICO</name>
<dbReference type="InterPro" id="IPR001694">
    <property type="entry name" value="NADH_UbQ_OxRdtase_su1/FPO"/>
</dbReference>
<reference evidence="7" key="1">
    <citation type="submission" date="2021-04" db="EMBL/GenBank/DDBJ databases">
        <title>Phycicoccus avicenniae sp. nov., a novel endophytic actinomycetes isolated from branch of Avicennia mariana.</title>
        <authorList>
            <person name="Tuo L."/>
        </authorList>
    </citation>
    <scope>NUCLEOTIDE SEQUENCE</scope>
    <source>
        <strain evidence="7">BSK3Z-2</strain>
    </source>
</reference>
<dbReference type="GO" id="GO:0003954">
    <property type="term" value="F:NADH dehydrogenase activity"/>
    <property type="evidence" value="ECO:0007669"/>
    <property type="project" value="TreeGrafter"/>
</dbReference>
<evidence type="ECO:0000256" key="2">
    <source>
        <dbReference type="ARBA" id="ARBA00022692"/>
    </source>
</evidence>
<dbReference type="RefSeq" id="WP_211601555.1">
    <property type="nucleotide sequence ID" value="NZ_JAGSNF010000003.1"/>
</dbReference>
<dbReference type="PANTHER" id="PTHR11432">
    <property type="entry name" value="NADH DEHYDROGENASE SUBUNIT 1"/>
    <property type="match status" value="1"/>
</dbReference>
<sequence>MPDTVTAAGPWGALLAGVLLVVLAAAALVAEGVLAARARGGPVGPELTRPLDETLRLLRQRRRAPVSADLLLWRVAGGGLVVVALLMVALVPLGNRVVADLDVGVVWFTALDVLVWALVWLLGWGANAAYSLVGGYRFLALALAYELPLMFALVAPALAASSLDVAEVAAAQDDLWFVVWMPVAFVVFLVGVAAFSVRGPFTSPAGADVAGGVLCELSGVDRLVARAGLACLLVAGSAFAVPMFLGGGAGPVLPGWLWVLLKTAAVLTLLLALRRRLPVVRPELAMEVGWVVLLPAVLMQDLVVAVVVAVRG</sequence>
<keyword evidence="8" id="KW-1185">Reference proteome</keyword>
<keyword evidence="3 6" id="KW-1133">Transmembrane helix</keyword>
<feature type="transmembrane region" description="Helical" evidence="6">
    <location>
        <begin position="285"/>
        <end position="310"/>
    </location>
</feature>
<dbReference type="Proteomes" id="UP000677016">
    <property type="component" value="Unassembled WGS sequence"/>
</dbReference>
<keyword evidence="4 6" id="KW-0472">Membrane</keyword>
<dbReference type="GO" id="GO:0005886">
    <property type="term" value="C:plasma membrane"/>
    <property type="evidence" value="ECO:0007669"/>
    <property type="project" value="UniProtKB-SubCell"/>
</dbReference>
<dbReference type="EMBL" id="JAGSNF010000003">
    <property type="protein sequence ID" value="MBR7742424.1"/>
    <property type="molecule type" value="Genomic_DNA"/>
</dbReference>
<gene>
    <name evidence="7" type="ORF">KC207_03850</name>
</gene>
<evidence type="ECO:0000256" key="6">
    <source>
        <dbReference type="SAM" id="Phobius"/>
    </source>
</evidence>
<dbReference type="AlphaFoldDB" id="A0A941D5D6"/>
<evidence type="ECO:0000256" key="1">
    <source>
        <dbReference type="ARBA" id="ARBA00004141"/>
    </source>
</evidence>
<feature type="transmembrane region" description="Helical" evidence="6">
    <location>
        <begin position="71"/>
        <end position="93"/>
    </location>
</feature>
<feature type="transmembrane region" description="Helical" evidence="6">
    <location>
        <begin position="12"/>
        <end position="30"/>
    </location>
</feature>
<dbReference type="GO" id="GO:0009060">
    <property type="term" value="P:aerobic respiration"/>
    <property type="evidence" value="ECO:0007669"/>
    <property type="project" value="TreeGrafter"/>
</dbReference>
<evidence type="ECO:0000256" key="3">
    <source>
        <dbReference type="ARBA" id="ARBA00022989"/>
    </source>
</evidence>
<feature type="transmembrane region" description="Helical" evidence="6">
    <location>
        <begin position="105"/>
        <end position="126"/>
    </location>
</feature>
<proteinExistence type="inferred from homology"/>
<evidence type="ECO:0000313" key="7">
    <source>
        <dbReference type="EMBL" id="MBR7742424.1"/>
    </source>
</evidence>
<comment type="similarity">
    <text evidence="5">Belongs to the complex I subunit 1 family.</text>
</comment>
<dbReference type="PANTHER" id="PTHR11432:SF3">
    <property type="entry name" value="NADH-UBIQUINONE OXIDOREDUCTASE CHAIN 1"/>
    <property type="match status" value="1"/>
</dbReference>
<comment type="subcellular location">
    <subcellularLocation>
        <location evidence="5">Cell membrane</location>
        <topology evidence="5">Multi-pass membrane protein</topology>
    </subcellularLocation>
    <subcellularLocation>
        <location evidence="1">Membrane</location>
        <topology evidence="1">Multi-pass membrane protein</topology>
    </subcellularLocation>
</comment>